<gene>
    <name evidence="1" type="ORF">CgunFtcFv8_012975</name>
</gene>
<keyword evidence="2" id="KW-1185">Reference proteome</keyword>
<evidence type="ECO:0000313" key="2">
    <source>
        <dbReference type="Proteomes" id="UP001331515"/>
    </source>
</evidence>
<reference evidence="1 2" key="1">
    <citation type="journal article" date="2023" name="Mol. Biol. Evol.">
        <title>Genomics of Secondarily Temperate Adaptation in the Only Non-Antarctic Icefish.</title>
        <authorList>
            <person name="Rivera-Colon A.G."/>
            <person name="Rayamajhi N."/>
            <person name="Minhas B.F."/>
            <person name="Madrigal G."/>
            <person name="Bilyk K.T."/>
            <person name="Yoon V."/>
            <person name="Hune M."/>
            <person name="Gregory S."/>
            <person name="Cheng C.H.C."/>
            <person name="Catchen J.M."/>
        </authorList>
    </citation>
    <scope>NUCLEOTIDE SEQUENCE [LARGE SCALE GENOMIC DNA]</scope>
    <source>
        <tissue evidence="1">White muscle</tissue>
    </source>
</reference>
<organism evidence="1 2">
    <name type="scientific">Champsocephalus gunnari</name>
    <name type="common">Mackerel icefish</name>
    <dbReference type="NCBI Taxonomy" id="52237"/>
    <lineage>
        <taxon>Eukaryota</taxon>
        <taxon>Metazoa</taxon>
        <taxon>Chordata</taxon>
        <taxon>Craniata</taxon>
        <taxon>Vertebrata</taxon>
        <taxon>Euteleostomi</taxon>
        <taxon>Actinopterygii</taxon>
        <taxon>Neopterygii</taxon>
        <taxon>Teleostei</taxon>
        <taxon>Neoteleostei</taxon>
        <taxon>Acanthomorphata</taxon>
        <taxon>Eupercaria</taxon>
        <taxon>Perciformes</taxon>
        <taxon>Notothenioidei</taxon>
        <taxon>Channichthyidae</taxon>
        <taxon>Champsocephalus</taxon>
    </lineage>
</organism>
<dbReference type="AlphaFoldDB" id="A0AAN8HYC5"/>
<dbReference type="Proteomes" id="UP001331515">
    <property type="component" value="Unassembled WGS sequence"/>
</dbReference>
<name>A0AAN8HYC5_CHAGU</name>
<protein>
    <submittedName>
        <fullName evidence="1">Uncharacterized protein</fullName>
    </submittedName>
</protein>
<dbReference type="EMBL" id="JAURVH010001518">
    <property type="protein sequence ID" value="KAK5927864.1"/>
    <property type="molecule type" value="Genomic_DNA"/>
</dbReference>
<accession>A0AAN8HYC5</accession>
<proteinExistence type="predicted"/>
<evidence type="ECO:0000313" key="1">
    <source>
        <dbReference type="EMBL" id="KAK5927864.1"/>
    </source>
</evidence>
<comment type="caution">
    <text evidence="1">The sequence shown here is derived from an EMBL/GenBank/DDBJ whole genome shotgun (WGS) entry which is preliminary data.</text>
</comment>
<sequence length="95" mass="10644">MAAPILLQPPLRPALRPDYKISSPCSGLIPEKQEILSTESRQQILYGIFFLRLLFLGVLWKSGWEILMSSTLAQRDRGACRPSGCHDWCPCVCAP</sequence>